<dbReference type="AlphaFoldDB" id="A0AA37WPY0"/>
<evidence type="ECO:0000256" key="2">
    <source>
        <dbReference type="ARBA" id="ARBA00052718"/>
    </source>
</evidence>
<dbReference type="Pfam" id="PF07722">
    <property type="entry name" value="Peptidase_C26"/>
    <property type="match status" value="1"/>
</dbReference>
<protein>
    <recommendedName>
        <fullName evidence="5">gamma-glutamyl-gamma-aminobutyrate hydrolase</fullName>
        <ecNumber evidence="5">3.5.1.94</ecNumber>
    </recommendedName>
</protein>
<keyword evidence="7" id="KW-1185">Reference proteome</keyword>
<comment type="caution">
    <text evidence="6">The sequence shown here is derived from an EMBL/GenBank/DDBJ whole genome shotgun (WGS) entry which is preliminary data.</text>
</comment>
<dbReference type="SUPFAM" id="SSF52317">
    <property type="entry name" value="Class I glutamine amidotransferase-like"/>
    <property type="match status" value="1"/>
</dbReference>
<name>A0AA37WPY0_9GAMM</name>
<dbReference type="GO" id="GO:0033969">
    <property type="term" value="F:gamma-glutamyl-gamma-aminobutyrate hydrolase activity"/>
    <property type="evidence" value="ECO:0007669"/>
    <property type="project" value="UniProtKB-EC"/>
</dbReference>
<dbReference type="GO" id="GO:0005829">
    <property type="term" value="C:cytosol"/>
    <property type="evidence" value="ECO:0007669"/>
    <property type="project" value="TreeGrafter"/>
</dbReference>
<dbReference type="PANTHER" id="PTHR43235">
    <property type="entry name" value="GLUTAMINE AMIDOTRANSFERASE PB2B2.05-RELATED"/>
    <property type="match status" value="1"/>
</dbReference>
<reference evidence="6 7" key="1">
    <citation type="journal article" date="2014" name="Int. J. Syst. Evol. Microbiol.">
        <title>Complete genome sequence of Corynebacterium casei LMG S-19264T (=DSM 44701T), isolated from a smear-ripened cheese.</title>
        <authorList>
            <consortium name="US DOE Joint Genome Institute (JGI-PGF)"/>
            <person name="Walter F."/>
            <person name="Albersmeier A."/>
            <person name="Kalinowski J."/>
            <person name="Ruckert C."/>
        </authorList>
    </citation>
    <scope>NUCLEOTIDE SEQUENCE [LARGE SCALE GENOMIC DNA]</scope>
    <source>
        <strain evidence="6 7">NBRC 110095</strain>
    </source>
</reference>
<dbReference type="Proteomes" id="UP001156870">
    <property type="component" value="Unassembled WGS sequence"/>
</dbReference>
<evidence type="ECO:0000313" key="6">
    <source>
        <dbReference type="EMBL" id="GLS26767.1"/>
    </source>
</evidence>
<dbReference type="Gene3D" id="3.40.50.880">
    <property type="match status" value="1"/>
</dbReference>
<dbReference type="EMBL" id="BSPD01000061">
    <property type="protein sequence ID" value="GLS26767.1"/>
    <property type="molecule type" value="Genomic_DNA"/>
</dbReference>
<comment type="function">
    <text evidence="3">Involved in the breakdown of putrescine via hydrolysis of the gamma-glutamyl linkage of gamma-glutamyl-gamma-aminobutyrate.</text>
</comment>
<dbReference type="EC" id="3.5.1.94" evidence="5"/>
<comment type="pathway">
    <text evidence="4">Amine and polyamine degradation; putrescine degradation; 4-aminobutanoate from putrescine: step 4/4.</text>
</comment>
<dbReference type="InterPro" id="IPR011697">
    <property type="entry name" value="Peptidase_C26"/>
</dbReference>
<evidence type="ECO:0000256" key="5">
    <source>
        <dbReference type="ARBA" id="ARBA00066788"/>
    </source>
</evidence>
<comment type="catalytic activity">
    <reaction evidence="2">
        <text>4-(gamma-L-glutamylamino)butanoate + H2O = 4-aminobutanoate + L-glutamate</text>
        <dbReference type="Rhea" id="RHEA:19737"/>
        <dbReference type="ChEBI" id="CHEBI:15377"/>
        <dbReference type="ChEBI" id="CHEBI:29985"/>
        <dbReference type="ChEBI" id="CHEBI:58800"/>
        <dbReference type="ChEBI" id="CHEBI:59888"/>
        <dbReference type="EC" id="3.5.1.94"/>
    </reaction>
</comment>
<organism evidence="6 7">
    <name type="scientific">Marinibactrum halimedae</name>
    <dbReference type="NCBI Taxonomy" id="1444977"/>
    <lineage>
        <taxon>Bacteria</taxon>
        <taxon>Pseudomonadati</taxon>
        <taxon>Pseudomonadota</taxon>
        <taxon>Gammaproteobacteria</taxon>
        <taxon>Cellvibrionales</taxon>
        <taxon>Cellvibrionaceae</taxon>
        <taxon>Marinibactrum</taxon>
    </lineage>
</organism>
<sequence>MALIIGVMADCKTIGLHRYHCVGEKYLLVVSRLMGAIPIMIPALAAKADITDLLHMVDGLLIPGSDSNIDPKHYSHGQSGYTSTVSDPHELRDPDRDHTNLWMIEYAHRKGIPILGICRGLQEINVTFGGTLHGKVHEAGDFFDHRGDASESIEAQYGPAHKVHIEPGGWLSQCFLHSDVIVNSVHGQGICTLAPRLKVEASAPDGLIEAISCGIDNPFLLGVQWHPEWKAHLNPFYQNIFSAFQSACEQYHRLK</sequence>
<evidence type="ECO:0000256" key="3">
    <source>
        <dbReference type="ARBA" id="ARBA00055068"/>
    </source>
</evidence>
<evidence type="ECO:0000256" key="4">
    <source>
        <dbReference type="ARBA" id="ARBA00060634"/>
    </source>
</evidence>
<dbReference type="GO" id="GO:0006598">
    <property type="term" value="P:polyamine catabolic process"/>
    <property type="evidence" value="ECO:0007669"/>
    <property type="project" value="TreeGrafter"/>
</dbReference>
<evidence type="ECO:0000256" key="1">
    <source>
        <dbReference type="ARBA" id="ARBA00011083"/>
    </source>
</evidence>
<gene>
    <name evidence="6" type="primary">spuA</name>
    <name evidence="6" type="ORF">GCM10007877_24860</name>
</gene>
<dbReference type="InterPro" id="IPR029062">
    <property type="entry name" value="Class_I_gatase-like"/>
</dbReference>
<dbReference type="CDD" id="cd01745">
    <property type="entry name" value="GATase1_2"/>
    <property type="match status" value="1"/>
</dbReference>
<dbReference type="PANTHER" id="PTHR43235:SF1">
    <property type="entry name" value="GLUTAMINE AMIDOTRANSFERASE PB2B2.05-RELATED"/>
    <property type="match status" value="1"/>
</dbReference>
<accession>A0AA37WPY0</accession>
<comment type="similarity">
    <text evidence="1">Belongs to the peptidase C26 family.</text>
</comment>
<dbReference type="PROSITE" id="PS51273">
    <property type="entry name" value="GATASE_TYPE_1"/>
    <property type="match status" value="1"/>
</dbReference>
<proteinExistence type="inferred from homology"/>
<dbReference type="InterPro" id="IPR044668">
    <property type="entry name" value="PuuD-like"/>
</dbReference>
<dbReference type="RefSeq" id="WP_232594922.1">
    <property type="nucleotide sequence ID" value="NZ_BSPD01000061.1"/>
</dbReference>
<keyword evidence="6" id="KW-0315">Glutamine amidotransferase</keyword>
<dbReference type="FunFam" id="3.40.50.880:FF:000030">
    <property type="entry name" value="Gamma-glutamyl-gamma-aminobutyrate hydrolase PuuD"/>
    <property type="match status" value="1"/>
</dbReference>
<evidence type="ECO:0000313" key="7">
    <source>
        <dbReference type="Proteomes" id="UP001156870"/>
    </source>
</evidence>